<dbReference type="Proteomes" id="UP000321103">
    <property type="component" value="Unassembled WGS sequence"/>
</dbReference>
<evidence type="ECO:0000313" key="8">
    <source>
        <dbReference type="EMBL" id="GEO94386.1"/>
    </source>
</evidence>
<dbReference type="SUPFAM" id="SSF51679">
    <property type="entry name" value="Bacterial luciferase-like"/>
    <property type="match status" value="1"/>
</dbReference>
<feature type="binding site" evidence="6">
    <location>
        <position position="58"/>
    </location>
    <ligand>
        <name>FMN</name>
        <dbReference type="ChEBI" id="CHEBI:58210"/>
    </ligand>
</feature>
<dbReference type="Pfam" id="PF00296">
    <property type="entry name" value="Bac_luciferase"/>
    <property type="match status" value="1"/>
</dbReference>
<accession>A0A512I9K8</accession>
<dbReference type="InterPro" id="IPR036661">
    <property type="entry name" value="Luciferase-like_sf"/>
</dbReference>
<dbReference type="STRING" id="388357.GCA_001580365_01742"/>
<evidence type="ECO:0000256" key="2">
    <source>
        <dbReference type="ARBA" id="ARBA00022643"/>
    </source>
</evidence>
<evidence type="ECO:0000256" key="6">
    <source>
        <dbReference type="PIRSR" id="PIRSR000337-1"/>
    </source>
</evidence>
<evidence type="ECO:0000313" key="9">
    <source>
        <dbReference type="Proteomes" id="UP000321103"/>
    </source>
</evidence>
<keyword evidence="4 8" id="KW-0503">Monooxygenase</keyword>
<dbReference type="InterPro" id="IPR051260">
    <property type="entry name" value="Diverse_substr_monoxygenases"/>
</dbReference>
<evidence type="ECO:0000256" key="3">
    <source>
        <dbReference type="ARBA" id="ARBA00023002"/>
    </source>
</evidence>
<dbReference type="RefSeq" id="WP_062735426.1">
    <property type="nucleotide sequence ID" value="NZ_BJZS01000016.1"/>
</dbReference>
<reference evidence="8 9" key="1">
    <citation type="submission" date="2019-07" db="EMBL/GenBank/DDBJ databases">
        <title>Whole genome shotgun sequence of Kocuria turfanensis NBRC 107627.</title>
        <authorList>
            <person name="Hosoyama A."/>
            <person name="Uohara A."/>
            <person name="Ohji S."/>
            <person name="Ichikawa N."/>
        </authorList>
    </citation>
    <scope>NUCLEOTIDE SEQUENCE [LARGE SCALE GENOMIC DNA]</scope>
    <source>
        <strain evidence="8 9">NBRC 107627</strain>
    </source>
</reference>
<protein>
    <submittedName>
        <fullName evidence="8">Monooxygenase</fullName>
    </submittedName>
</protein>
<dbReference type="PANTHER" id="PTHR30011">
    <property type="entry name" value="ALKANESULFONATE MONOOXYGENASE-RELATED"/>
    <property type="match status" value="1"/>
</dbReference>
<keyword evidence="3" id="KW-0560">Oxidoreductase</keyword>
<dbReference type="GO" id="GO:0016705">
    <property type="term" value="F:oxidoreductase activity, acting on paired donors, with incorporation or reduction of molecular oxygen"/>
    <property type="evidence" value="ECO:0007669"/>
    <property type="project" value="InterPro"/>
</dbReference>
<keyword evidence="1 6" id="KW-0285">Flavoprotein</keyword>
<dbReference type="PANTHER" id="PTHR30011:SF16">
    <property type="entry name" value="C2H2 FINGER DOMAIN TRANSCRIPTION FACTOR (EUROFUNG)-RELATED"/>
    <property type="match status" value="1"/>
</dbReference>
<feature type="domain" description="Luciferase-like" evidence="7">
    <location>
        <begin position="28"/>
        <end position="382"/>
    </location>
</feature>
<dbReference type="PIRSF" id="PIRSF000337">
    <property type="entry name" value="NTA_MOA"/>
    <property type="match status" value="1"/>
</dbReference>
<keyword evidence="9" id="KW-1185">Reference proteome</keyword>
<dbReference type="NCBIfam" id="TIGR03860">
    <property type="entry name" value="FMN_nitrolo"/>
    <property type="match status" value="1"/>
</dbReference>
<comment type="similarity">
    <text evidence="5">Belongs to the NtaA/SnaA/DszA monooxygenase family.</text>
</comment>
<evidence type="ECO:0000256" key="5">
    <source>
        <dbReference type="ARBA" id="ARBA00033748"/>
    </source>
</evidence>
<keyword evidence="2 6" id="KW-0288">FMN</keyword>
<feature type="binding site" evidence="6">
    <location>
        <position position="148"/>
    </location>
    <ligand>
        <name>FMN</name>
        <dbReference type="ChEBI" id="CHEBI:58210"/>
    </ligand>
</feature>
<dbReference type="EMBL" id="BJZS01000016">
    <property type="protein sequence ID" value="GEO94386.1"/>
    <property type="molecule type" value="Genomic_DNA"/>
</dbReference>
<proteinExistence type="inferred from homology"/>
<name>A0A512I9K8_9MICC</name>
<comment type="caution">
    <text evidence="8">The sequence shown here is derived from an EMBL/GenBank/DDBJ whole genome shotgun (WGS) entry which is preliminary data.</text>
</comment>
<dbReference type="GO" id="GO:0004497">
    <property type="term" value="F:monooxygenase activity"/>
    <property type="evidence" value="ECO:0007669"/>
    <property type="project" value="UniProtKB-KW"/>
</dbReference>
<organism evidence="8 9">
    <name type="scientific">Kocuria turfanensis</name>
    <dbReference type="NCBI Taxonomy" id="388357"/>
    <lineage>
        <taxon>Bacteria</taxon>
        <taxon>Bacillati</taxon>
        <taxon>Actinomycetota</taxon>
        <taxon>Actinomycetes</taxon>
        <taxon>Micrococcales</taxon>
        <taxon>Micrococcaceae</taxon>
        <taxon>Kocuria</taxon>
    </lineage>
</organism>
<feature type="binding site" evidence="6">
    <location>
        <position position="218"/>
    </location>
    <ligand>
        <name>FMN</name>
        <dbReference type="ChEBI" id="CHEBI:58210"/>
    </ligand>
</feature>
<dbReference type="AlphaFoldDB" id="A0A512I9K8"/>
<feature type="binding site" evidence="6">
    <location>
        <position position="94"/>
    </location>
    <ligand>
        <name>FMN</name>
        <dbReference type="ChEBI" id="CHEBI:58210"/>
    </ligand>
</feature>
<gene>
    <name evidence="8" type="ORF">KTU01_05090</name>
</gene>
<evidence type="ECO:0000259" key="7">
    <source>
        <dbReference type="Pfam" id="PF00296"/>
    </source>
</evidence>
<evidence type="ECO:0000256" key="4">
    <source>
        <dbReference type="ARBA" id="ARBA00023033"/>
    </source>
</evidence>
<dbReference type="CDD" id="cd01095">
    <property type="entry name" value="Nitrilotriacetate_monoxgenase"/>
    <property type="match status" value="1"/>
</dbReference>
<dbReference type="InterPro" id="IPR016215">
    <property type="entry name" value="NTA_MOA"/>
</dbReference>
<evidence type="ECO:0000256" key="1">
    <source>
        <dbReference type="ARBA" id="ARBA00022630"/>
    </source>
</evidence>
<dbReference type="InterPro" id="IPR011251">
    <property type="entry name" value="Luciferase-like_dom"/>
</dbReference>
<dbReference type="Gene3D" id="3.20.20.30">
    <property type="entry name" value="Luciferase-like domain"/>
    <property type="match status" value="1"/>
</dbReference>
<sequence>MSTHRQLHLNAFLLGAGHHSAAWRRPDSPAEQLGDISYWERLARTAERGFFDAVFFADGHSTGDVASGPRWFLEPLTALSAMARATERIGLVCTISTTFFTPFHAARMLASLDHISGGRAGWNVVTSMFDAEARNHGLEAMPARQQRYARAEEFVQVTQQLWDSWADDAVLVDRAGLYADPARVRPVHHHGEHFQVDGPLTVPRPPQGRPVLFQAGASGPGRDLAARYAEAIYAVAYDLTAGRDYYADVKARITAAGRNPEAVAVMPGLVTYVGSTEQEARAQRAAVDALLPTAQSLAQLSTFIQQDCSGWELDAPVPPLPPLERFGGPQGRYATILRIIDVERPTVRQLLGRLAAGGGHCTMVGTPESIADRIEHWFRSGAADGFNLMPPTLPDALDDFVDHVVPELQRRGLFRTDYTAHSLRGHLGLPRPARGAPA</sequence>